<name>A0A8J7SFA1_9RHOB</name>
<dbReference type="Proteomes" id="UP000655420">
    <property type="component" value="Unassembled WGS sequence"/>
</dbReference>
<dbReference type="EMBL" id="JAEHHL010000005">
    <property type="protein sequence ID" value="MBK0399417.1"/>
    <property type="molecule type" value="Genomic_DNA"/>
</dbReference>
<dbReference type="Pfam" id="PF00753">
    <property type="entry name" value="Lactamase_B"/>
    <property type="match status" value="1"/>
</dbReference>
<protein>
    <submittedName>
        <fullName evidence="2">MBL fold metallo-hydrolase</fullName>
    </submittedName>
</protein>
<dbReference type="Gene3D" id="1.10.10.10">
    <property type="entry name" value="Winged helix-like DNA-binding domain superfamily/Winged helix DNA-binding domain"/>
    <property type="match status" value="1"/>
</dbReference>
<dbReference type="SMART" id="SM00849">
    <property type="entry name" value="Lactamase_B"/>
    <property type="match status" value="1"/>
</dbReference>
<evidence type="ECO:0000259" key="1">
    <source>
        <dbReference type="SMART" id="SM00849"/>
    </source>
</evidence>
<accession>A0A8J7SFA1</accession>
<dbReference type="PANTHER" id="PTHR23131:SF0">
    <property type="entry name" value="ENDORIBONUCLEASE LACTB2"/>
    <property type="match status" value="1"/>
</dbReference>
<dbReference type="AlphaFoldDB" id="A0A8J7SFA1"/>
<reference evidence="2" key="1">
    <citation type="submission" date="2020-12" db="EMBL/GenBank/DDBJ databases">
        <title>Bacterial taxonomy.</title>
        <authorList>
            <person name="Pan X."/>
        </authorList>
    </citation>
    <scope>NUCLEOTIDE SEQUENCE</scope>
    <source>
        <strain evidence="2">M0105</strain>
    </source>
</reference>
<dbReference type="InterPro" id="IPR036388">
    <property type="entry name" value="WH-like_DNA-bd_sf"/>
</dbReference>
<dbReference type="PANTHER" id="PTHR23131">
    <property type="entry name" value="ENDORIBONUCLEASE LACTB2"/>
    <property type="match status" value="1"/>
</dbReference>
<keyword evidence="3" id="KW-1185">Reference proteome</keyword>
<dbReference type="Pfam" id="PF17778">
    <property type="entry name" value="WHD_BLACT"/>
    <property type="match status" value="1"/>
</dbReference>
<feature type="domain" description="Metallo-beta-lactamase" evidence="1">
    <location>
        <begin position="38"/>
        <end position="222"/>
    </location>
</feature>
<sequence length="310" mass="31566">MSAIFDLRPDVVHGLAEPVAPGVRRVTCANPSPMTFTGTRSYIVGRGEVAVIDPGPDDPAHLDAILGALEPGEAVAAILVTHSHVDHSPGARRLAARTGAPVCAFGPHGAGMSAAMRELQAAGFDLGGGEGADRGFAPDRLLAEGESVTGPGWRLTALHTPGHLSNHLAFALEGTGTLFTGDAVMGWTTTLVSPPEGDMAAQMATLRRLAARGGDRLYLPGHGHEVTAPAPLLAHLIAHRAAREEAILAALGAAGGGTAKSLAAAVYHDTDPKLLPAAARNVLATLLGLLAEGRVDVAGPLSADAEFRPA</sequence>
<proteinExistence type="predicted"/>
<dbReference type="InterPro" id="IPR001279">
    <property type="entry name" value="Metallo-B-lactamas"/>
</dbReference>
<dbReference type="InterPro" id="IPR041516">
    <property type="entry name" value="LACTB2_WH"/>
</dbReference>
<dbReference type="RefSeq" id="WP_200609625.1">
    <property type="nucleotide sequence ID" value="NZ_JAEHHL010000005.1"/>
</dbReference>
<dbReference type="CDD" id="cd16278">
    <property type="entry name" value="metallo-hydrolase-like_MBL-fold"/>
    <property type="match status" value="1"/>
</dbReference>
<dbReference type="SUPFAM" id="SSF56281">
    <property type="entry name" value="Metallo-hydrolase/oxidoreductase"/>
    <property type="match status" value="1"/>
</dbReference>
<gene>
    <name evidence="2" type="ORF">H0I76_09460</name>
</gene>
<evidence type="ECO:0000313" key="3">
    <source>
        <dbReference type="Proteomes" id="UP000655420"/>
    </source>
</evidence>
<comment type="caution">
    <text evidence="2">The sequence shown here is derived from an EMBL/GenBank/DDBJ whole genome shotgun (WGS) entry which is preliminary data.</text>
</comment>
<dbReference type="Gene3D" id="3.60.15.10">
    <property type="entry name" value="Ribonuclease Z/Hydroxyacylglutathione hydrolase-like"/>
    <property type="match status" value="1"/>
</dbReference>
<evidence type="ECO:0000313" key="2">
    <source>
        <dbReference type="EMBL" id="MBK0399417.1"/>
    </source>
</evidence>
<dbReference type="InterPro" id="IPR050662">
    <property type="entry name" value="Sec-metab_biosynth-thioest"/>
</dbReference>
<dbReference type="InterPro" id="IPR036866">
    <property type="entry name" value="RibonucZ/Hydroxyglut_hydro"/>
</dbReference>
<organism evidence="2 3">
    <name type="scientific">Thermohalobaculum xanthum</name>
    <dbReference type="NCBI Taxonomy" id="2753746"/>
    <lineage>
        <taxon>Bacteria</taxon>
        <taxon>Pseudomonadati</taxon>
        <taxon>Pseudomonadota</taxon>
        <taxon>Alphaproteobacteria</taxon>
        <taxon>Rhodobacterales</taxon>
        <taxon>Paracoccaceae</taxon>
        <taxon>Thermohalobaculum</taxon>
    </lineage>
</organism>